<dbReference type="InterPro" id="IPR011990">
    <property type="entry name" value="TPR-like_helical_dom_sf"/>
</dbReference>
<dbReference type="AlphaFoldDB" id="A0A2T5PAI3"/>
<dbReference type="Proteomes" id="UP000244064">
    <property type="component" value="Unassembled WGS sequence"/>
</dbReference>
<dbReference type="Gene3D" id="1.25.40.10">
    <property type="entry name" value="Tetratricopeptide repeat domain"/>
    <property type="match status" value="1"/>
</dbReference>
<dbReference type="Pfam" id="PF07024">
    <property type="entry name" value="ImpE"/>
    <property type="match status" value="1"/>
</dbReference>
<dbReference type="PIRSF" id="PIRSF029288">
    <property type="entry name" value="SciE_ImpE"/>
    <property type="match status" value="1"/>
</dbReference>
<sequence length="263" mass="28578">MTAEELLRAGQLDQALAALQDRVRSKPADAALRVFLFQLLAVMGQWARAANQLKVAGELDASTLPMVQTYSTALECEALRAQVFAGRHTPVVLGEPGDWLALLIQALKLDAEGHADAASQLRAQAFEAAPATSGQANQRPFSWFADADPRLGPVLEVMVNGRYAWLPMHNIRELRTEAPCDLRDLVWLPADLTLNNGGSMVALIPSRYPGTEAASDDALRLARMTDWSEQGLPLGQRLFADDNGDTALFELRELGFAGETDAQ</sequence>
<evidence type="ECO:0000313" key="2">
    <source>
        <dbReference type="Proteomes" id="UP000244064"/>
    </source>
</evidence>
<dbReference type="InterPro" id="IPR009211">
    <property type="entry name" value="TagJ"/>
</dbReference>
<name>A0A2T5PAI3_9PSED</name>
<dbReference type="OrthoDB" id="5416084at2"/>
<evidence type="ECO:0000313" key="1">
    <source>
        <dbReference type="EMBL" id="PTU74722.1"/>
    </source>
</evidence>
<dbReference type="EMBL" id="QASN01000015">
    <property type="protein sequence ID" value="PTU74722.1"/>
    <property type="molecule type" value="Genomic_DNA"/>
</dbReference>
<dbReference type="Pfam" id="PF14559">
    <property type="entry name" value="TPR_19"/>
    <property type="match status" value="1"/>
</dbReference>
<organism evidence="1 2">
    <name type="scientific">Pseudomonas mangrovi</name>
    <dbReference type="NCBI Taxonomy" id="2161748"/>
    <lineage>
        <taxon>Bacteria</taxon>
        <taxon>Pseudomonadati</taxon>
        <taxon>Pseudomonadota</taxon>
        <taxon>Gammaproteobacteria</taxon>
        <taxon>Pseudomonadales</taxon>
        <taxon>Pseudomonadaceae</taxon>
        <taxon>Pseudomonas</taxon>
    </lineage>
</organism>
<gene>
    <name evidence="1" type="ORF">DBO85_08650</name>
</gene>
<reference evidence="1 2" key="1">
    <citation type="submission" date="2018-04" db="EMBL/GenBank/DDBJ databases">
        <title>Pseudomonas sp. nov., isolated from mangrove soil.</title>
        <authorList>
            <person name="Chen C."/>
        </authorList>
    </citation>
    <scope>NUCLEOTIDE SEQUENCE [LARGE SCALE GENOMIC DNA]</scope>
    <source>
        <strain evidence="1 2">TC-11</strain>
    </source>
</reference>
<accession>A0A2T5PAI3</accession>
<dbReference type="SUPFAM" id="SSF144059">
    <property type="entry name" value="ImpE-like"/>
    <property type="match status" value="1"/>
</dbReference>
<proteinExistence type="predicted"/>
<comment type="caution">
    <text evidence="1">The sequence shown here is derived from an EMBL/GenBank/DDBJ whole genome shotgun (WGS) entry which is preliminary data.</text>
</comment>
<keyword evidence="2" id="KW-1185">Reference proteome</keyword>
<dbReference type="RefSeq" id="WP_108106865.1">
    <property type="nucleotide sequence ID" value="NZ_QASN01000015.1"/>
</dbReference>
<protein>
    <submittedName>
        <fullName evidence="1">Virulence protein SciE type</fullName>
    </submittedName>
</protein>